<dbReference type="EC" id="6.1.1.17" evidence="10"/>
<dbReference type="STRING" id="1123401.GCA_000621325_01010"/>
<dbReference type="Pfam" id="PF19269">
    <property type="entry name" value="Anticodon_2"/>
    <property type="match status" value="1"/>
</dbReference>
<gene>
    <name evidence="10" type="primary">gltX</name>
    <name evidence="13" type="ORF">BWK73_24875</name>
</gene>
<dbReference type="FunFam" id="3.40.50.620:FF:000007">
    <property type="entry name" value="Glutamate--tRNA ligase"/>
    <property type="match status" value="1"/>
</dbReference>
<comment type="caution">
    <text evidence="13">The sequence shown here is derived from an EMBL/GenBank/DDBJ whole genome shotgun (WGS) entry which is preliminary data.</text>
</comment>
<sequence>MNVRTRFAPSPTGYLHIGGARTALFSWLYARKMGGTFILRIEDTDRERSTQASVDAILEGMAWLDLAHDEGPFYQTQRFDRYAEVIQQLLASGHAYRCYCSKEELEQMREAQMARKENPRYNGLWRDRQDETPPAGIDPVIRFRNPQTGVVEINDLVRGTITISNVELDDLIIARSDGTPTYNLTVVVDDIDMQVTHVIRGDDHISNTPRQINIMRALGFEPPKFAHLPMILGADGQRLSKRHGAVSVMQYRDDGFLPQALLNYLVRLGWSNGDQEIFSRDEMIELFSLEAINRAPSAFNADKLLWLNQHYIKTLPVETLAAQLQWHLQAQNLDVSNGPALADVINAQRERAKTLVEMVAISRYFYEEFADFDPAAVQKQFKADAAANLQVVHDELVALTVWQSEGIHAAIQAACEQLGLKLGKVGPPLRVAVTGSASSPSLEITLELIGRERALQRIQRAVQFIGTLAV</sequence>
<evidence type="ECO:0000313" key="13">
    <source>
        <dbReference type="EMBL" id="OQX08631.1"/>
    </source>
</evidence>
<keyword evidence="9 10" id="KW-0030">Aminoacyl-tRNA synthetase</keyword>
<dbReference type="EMBL" id="MTEJ01000170">
    <property type="protein sequence ID" value="OQX08631.1"/>
    <property type="molecule type" value="Genomic_DNA"/>
</dbReference>
<dbReference type="GO" id="GO:0005829">
    <property type="term" value="C:cytosol"/>
    <property type="evidence" value="ECO:0007669"/>
    <property type="project" value="TreeGrafter"/>
</dbReference>
<keyword evidence="6 10" id="KW-0547">Nucleotide-binding</keyword>
<keyword evidence="7 10" id="KW-0067">ATP-binding</keyword>
<dbReference type="Proteomes" id="UP000192491">
    <property type="component" value="Unassembled WGS sequence"/>
</dbReference>
<evidence type="ECO:0000256" key="4">
    <source>
        <dbReference type="ARBA" id="ARBA00022490"/>
    </source>
</evidence>
<feature type="binding site" evidence="10">
    <location>
        <position position="241"/>
    </location>
    <ligand>
        <name>ATP</name>
        <dbReference type="ChEBI" id="CHEBI:30616"/>
    </ligand>
</feature>
<dbReference type="PANTHER" id="PTHR43311">
    <property type="entry name" value="GLUTAMATE--TRNA LIGASE"/>
    <property type="match status" value="1"/>
</dbReference>
<evidence type="ECO:0000256" key="5">
    <source>
        <dbReference type="ARBA" id="ARBA00022598"/>
    </source>
</evidence>
<comment type="similarity">
    <text evidence="2 10">Belongs to the class-I aminoacyl-tRNA synthetase family. Glutamate--tRNA ligase type 1 subfamily.</text>
</comment>
<dbReference type="GO" id="GO:0000049">
    <property type="term" value="F:tRNA binding"/>
    <property type="evidence" value="ECO:0007669"/>
    <property type="project" value="InterPro"/>
</dbReference>
<accession>A0A1Y1QLX5</accession>
<dbReference type="PANTHER" id="PTHR43311:SF2">
    <property type="entry name" value="GLUTAMATE--TRNA LIGASE, MITOCHONDRIAL-RELATED"/>
    <property type="match status" value="1"/>
</dbReference>
<dbReference type="GO" id="GO:0004818">
    <property type="term" value="F:glutamate-tRNA ligase activity"/>
    <property type="evidence" value="ECO:0007669"/>
    <property type="project" value="UniProtKB-UniRule"/>
</dbReference>
<dbReference type="SUPFAM" id="SSF48163">
    <property type="entry name" value="An anticodon-binding domain of class I aminoacyl-tRNA synthetases"/>
    <property type="match status" value="1"/>
</dbReference>
<evidence type="ECO:0000256" key="10">
    <source>
        <dbReference type="HAMAP-Rule" id="MF_00022"/>
    </source>
</evidence>
<keyword evidence="8 10" id="KW-0648">Protein biosynthesis</keyword>
<comment type="catalytic activity">
    <reaction evidence="10">
        <text>tRNA(Glu) + L-glutamate + ATP = L-glutamyl-tRNA(Glu) + AMP + diphosphate</text>
        <dbReference type="Rhea" id="RHEA:23540"/>
        <dbReference type="Rhea" id="RHEA-COMP:9663"/>
        <dbReference type="Rhea" id="RHEA-COMP:9680"/>
        <dbReference type="ChEBI" id="CHEBI:29985"/>
        <dbReference type="ChEBI" id="CHEBI:30616"/>
        <dbReference type="ChEBI" id="CHEBI:33019"/>
        <dbReference type="ChEBI" id="CHEBI:78442"/>
        <dbReference type="ChEBI" id="CHEBI:78520"/>
        <dbReference type="ChEBI" id="CHEBI:456215"/>
        <dbReference type="EC" id="6.1.1.17"/>
    </reaction>
</comment>
<comment type="function">
    <text evidence="10">Catalyzes the attachment of glutamate to tRNA(Glu) in a two-step reaction: glutamate is first activated by ATP to form Glu-AMP and then transferred to the acceptor end of tRNA(Glu).</text>
</comment>
<dbReference type="InterPro" id="IPR020058">
    <property type="entry name" value="Glu/Gln-tRNA-synth_Ib_cat-dom"/>
</dbReference>
<dbReference type="CDD" id="cd00808">
    <property type="entry name" value="GluRS_core"/>
    <property type="match status" value="1"/>
</dbReference>
<comment type="caution">
    <text evidence="10">Lacks conserved residue(s) required for the propagation of feature annotation.</text>
</comment>
<keyword evidence="5 10" id="KW-0436">Ligase</keyword>
<evidence type="ECO:0000313" key="14">
    <source>
        <dbReference type="Proteomes" id="UP000192491"/>
    </source>
</evidence>
<dbReference type="InterPro" id="IPR014729">
    <property type="entry name" value="Rossmann-like_a/b/a_fold"/>
</dbReference>
<feature type="short sequence motif" description="'KMSKS' region" evidence="10">
    <location>
        <begin position="238"/>
        <end position="242"/>
    </location>
</feature>
<comment type="subunit">
    <text evidence="3 10">Monomer.</text>
</comment>
<evidence type="ECO:0000259" key="12">
    <source>
        <dbReference type="Pfam" id="PF19269"/>
    </source>
</evidence>
<dbReference type="AlphaFoldDB" id="A0A1Y1QLX5"/>
<evidence type="ECO:0000256" key="7">
    <source>
        <dbReference type="ARBA" id="ARBA00022840"/>
    </source>
</evidence>
<dbReference type="GO" id="GO:0006424">
    <property type="term" value="P:glutamyl-tRNA aminoacylation"/>
    <property type="evidence" value="ECO:0007669"/>
    <property type="project" value="UniProtKB-UniRule"/>
</dbReference>
<comment type="subcellular location">
    <subcellularLocation>
        <location evidence="1 10">Cytoplasm</location>
    </subcellularLocation>
</comment>
<dbReference type="SUPFAM" id="SSF52374">
    <property type="entry name" value="Nucleotidylyl transferase"/>
    <property type="match status" value="1"/>
</dbReference>
<proteinExistence type="inferred from homology"/>
<dbReference type="HAMAP" id="MF_00022">
    <property type="entry name" value="Glu_tRNA_synth_type1"/>
    <property type="match status" value="1"/>
</dbReference>
<dbReference type="InterPro" id="IPR000924">
    <property type="entry name" value="Glu/Gln-tRNA-synth"/>
</dbReference>
<evidence type="ECO:0000256" key="6">
    <source>
        <dbReference type="ARBA" id="ARBA00022741"/>
    </source>
</evidence>
<evidence type="ECO:0000256" key="2">
    <source>
        <dbReference type="ARBA" id="ARBA00007894"/>
    </source>
</evidence>
<evidence type="ECO:0000259" key="11">
    <source>
        <dbReference type="Pfam" id="PF00749"/>
    </source>
</evidence>
<dbReference type="PROSITE" id="PS00178">
    <property type="entry name" value="AA_TRNA_LIGASE_I"/>
    <property type="match status" value="1"/>
</dbReference>
<dbReference type="InterPro" id="IPR033910">
    <property type="entry name" value="GluRS_core"/>
</dbReference>
<dbReference type="Pfam" id="PF00749">
    <property type="entry name" value="tRNA-synt_1c"/>
    <property type="match status" value="1"/>
</dbReference>
<organism evidence="13 14">
    <name type="scientific">Thiothrix lacustris</name>
    <dbReference type="NCBI Taxonomy" id="525917"/>
    <lineage>
        <taxon>Bacteria</taxon>
        <taxon>Pseudomonadati</taxon>
        <taxon>Pseudomonadota</taxon>
        <taxon>Gammaproteobacteria</taxon>
        <taxon>Thiotrichales</taxon>
        <taxon>Thiotrichaceae</taxon>
        <taxon>Thiothrix</taxon>
    </lineage>
</organism>
<dbReference type="PRINTS" id="PR00987">
    <property type="entry name" value="TRNASYNTHGLU"/>
</dbReference>
<dbReference type="InterPro" id="IPR001412">
    <property type="entry name" value="aa-tRNA-synth_I_CS"/>
</dbReference>
<feature type="domain" description="Aminoacyl-tRNA synthetase class I anticodon-binding" evidence="12">
    <location>
        <begin position="320"/>
        <end position="461"/>
    </location>
</feature>
<evidence type="ECO:0000256" key="8">
    <source>
        <dbReference type="ARBA" id="ARBA00022917"/>
    </source>
</evidence>
<protein>
    <recommendedName>
        <fullName evidence="10">Glutamate--tRNA ligase</fullName>
        <ecNumber evidence="10">6.1.1.17</ecNumber>
    </recommendedName>
    <alternativeName>
        <fullName evidence="10">Glutamyl-tRNA synthetase</fullName>
        <shortName evidence="10">GluRS</shortName>
    </alternativeName>
</protein>
<dbReference type="GO" id="GO:0008270">
    <property type="term" value="F:zinc ion binding"/>
    <property type="evidence" value="ECO:0007669"/>
    <property type="project" value="InterPro"/>
</dbReference>
<dbReference type="InterPro" id="IPR020751">
    <property type="entry name" value="aa-tRNA-synth_I_codon-bd_sub2"/>
</dbReference>
<evidence type="ECO:0000256" key="1">
    <source>
        <dbReference type="ARBA" id="ARBA00004496"/>
    </source>
</evidence>
<dbReference type="Gene3D" id="3.40.50.620">
    <property type="entry name" value="HUPs"/>
    <property type="match status" value="1"/>
</dbReference>
<dbReference type="InterPro" id="IPR045462">
    <property type="entry name" value="aa-tRNA-synth_I_cd-bd"/>
</dbReference>
<dbReference type="InterPro" id="IPR049940">
    <property type="entry name" value="GluQ/Sye"/>
</dbReference>
<dbReference type="InterPro" id="IPR008925">
    <property type="entry name" value="aa_tRNA-synth_I_cd-bd_sf"/>
</dbReference>
<feature type="domain" description="Glutamyl/glutaminyl-tRNA synthetase class Ib catalytic" evidence="11">
    <location>
        <begin position="2"/>
        <end position="306"/>
    </location>
</feature>
<feature type="short sequence motif" description="'HIGH' region" evidence="10">
    <location>
        <begin position="9"/>
        <end position="19"/>
    </location>
</feature>
<keyword evidence="4 10" id="KW-0963">Cytoplasm</keyword>
<dbReference type="Gene3D" id="1.10.10.350">
    <property type="match status" value="1"/>
</dbReference>
<reference evidence="13 14" key="1">
    <citation type="submission" date="2017-01" db="EMBL/GenBank/DDBJ databases">
        <title>Novel large sulfur bacteria in the metagenomes of groundwater-fed chemosynthetic microbial mats in the Lake Huron basin.</title>
        <authorList>
            <person name="Sharrar A.M."/>
            <person name="Flood B.E."/>
            <person name="Bailey J.V."/>
            <person name="Jones D.S."/>
            <person name="Biddanda B."/>
            <person name="Ruberg S.A."/>
            <person name="Marcus D.N."/>
            <person name="Dick G.J."/>
        </authorList>
    </citation>
    <scope>NUCLEOTIDE SEQUENCE [LARGE SCALE GENOMIC DNA]</scope>
    <source>
        <strain evidence="13">A8</strain>
    </source>
</reference>
<evidence type="ECO:0000256" key="3">
    <source>
        <dbReference type="ARBA" id="ARBA00011245"/>
    </source>
</evidence>
<dbReference type="NCBIfam" id="TIGR00464">
    <property type="entry name" value="gltX_bact"/>
    <property type="match status" value="1"/>
</dbReference>
<name>A0A1Y1QLX5_9GAMM</name>
<evidence type="ECO:0000256" key="9">
    <source>
        <dbReference type="ARBA" id="ARBA00023146"/>
    </source>
</evidence>
<dbReference type="GO" id="GO:0005524">
    <property type="term" value="F:ATP binding"/>
    <property type="evidence" value="ECO:0007669"/>
    <property type="project" value="UniProtKB-UniRule"/>
</dbReference>
<dbReference type="InterPro" id="IPR004527">
    <property type="entry name" value="Glu-tRNA-ligase_bac/mito"/>
</dbReference>